<dbReference type="Proteomes" id="UP000634136">
    <property type="component" value="Unassembled WGS sequence"/>
</dbReference>
<reference evidence="1" key="1">
    <citation type="submission" date="2020-09" db="EMBL/GenBank/DDBJ databases">
        <title>Genome-Enabled Discovery of Anthraquinone Biosynthesis in Senna tora.</title>
        <authorList>
            <person name="Kang S.-H."/>
            <person name="Pandey R.P."/>
            <person name="Lee C.-M."/>
            <person name="Sim J.-S."/>
            <person name="Jeong J.-T."/>
            <person name="Choi B.-S."/>
            <person name="Jung M."/>
            <person name="Ginzburg D."/>
            <person name="Zhao K."/>
            <person name="Won S.Y."/>
            <person name="Oh T.-J."/>
            <person name="Yu Y."/>
            <person name="Kim N.-H."/>
            <person name="Lee O.R."/>
            <person name="Lee T.-H."/>
            <person name="Bashyal P."/>
            <person name="Kim T.-S."/>
            <person name="Lee W.-H."/>
            <person name="Kawkins C."/>
            <person name="Kim C.-K."/>
            <person name="Kim J.S."/>
            <person name="Ahn B.O."/>
            <person name="Rhee S.Y."/>
            <person name="Sohng J.K."/>
        </authorList>
    </citation>
    <scope>NUCLEOTIDE SEQUENCE</scope>
    <source>
        <tissue evidence="1">Leaf</tissue>
    </source>
</reference>
<sequence length="52" mass="6115">MSTRDRSMLLLGLRWPHMSISHRLRKFEAINTAKAFGKDVFINQEQKLGTQR</sequence>
<dbReference type="OrthoDB" id="1294444at2759"/>
<proteinExistence type="predicted"/>
<evidence type="ECO:0000313" key="2">
    <source>
        <dbReference type="Proteomes" id="UP000634136"/>
    </source>
</evidence>
<dbReference type="AlphaFoldDB" id="A0A834T1K8"/>
<accession>A0A834T1K8</accession>
<organism evidence="1 2">
    <name type="scientific">Senna tora</name>
    <dbReference type="NCBI Taxonomy" id="362788"/>
    <lineage>
        <taxon>Eukaryota</taxon>
        <taxon>Viridiplantae</taxon>
        <taxon>Streptophyta</taxon>
        <taxon>Embryophyta</taxon>
        <taxon>Tracheophyta</taxon>
        <taxon>Spermatophyta</taxon>
        <taxon>Magnoliopsida</taxon>
        <taxon>eudicotyledons</taxon>
        <taxon>Gunneridae</taxon>
        <taxon>Pentapetalae</taxon>
        <taxon>rosids</taxon>
        <taxon>fabids</taxon>
        <taxon>Fabales</taxon>
        <taxon>Fabaceae</taxon>
        <taxon>Caesalpinioideae</taxon>
        <taxon>Cassia clade</taxon>
        <taxon>Senna</taxon>
    </lineage>
</organism>
<gene>
    <name evidence="1" type="ORF">G2W53_033617</name>
</gene>
<comment type="caution">
    <text evidence="1">The sequence shown here is derived from an EMBL/GenBank/DDBJ whole genome shotgun (WGS) entry which is preliminary data.</text>
</comment>
<keyword evidence="2" id="KW-1185">Reference proteome</keyword>
<name>A0A834T1K8_9FABA</name>
<evidence type="ECO:0000313" key="1">
    <source>
        <dbReference type="EMBL" id="KAF7812641.1"/>
    </source>
</evidence>
<protein>
    <submittedName>
        <fullName evidence="1">Uncharacterized protein</fullName>
    </submittedName>
</protein>
<dbReference type="EMBL" id="JAAIUW010000010">
    <property type="protein sequence ID" value="KAF7812641.1"/>
    <property type="molecule type" value="Genomic_DNA"/>
</dbReference>